<keyword evidence="8" id="KW-0812">Transmembrane</keyword>
<dbReference type="PANTHER" id="PTHR24049">
    <property type="entry name" value="CRUMBS FAMILY MEMBER"/>
    <property type="match status" value="1"/>
</dbReference>
<comment type="caution">
    <text evidence="6">Lacks conserved residue(s) required for the propagation of feature annotation.</text>
</comment>
<dbReference type="FunFam" id="2.10.25.10:FF:000321">
    <property type="entry name" value="Protein delta homolog 1"/>
    <property type="match status" value="1"/>
</dbReference>
<feature type="domain" description="Laminin G" evidence="9">
    <location>
        <begin position="1125"/>
        <end position="1305"/>
    </location>
</feature>
<feature type="disulfide bond" evidence="6">
    <location>
        <begin position="806"/>
        <end position="815"/>
    </location>
</feature>
<dbReference type="Gene3D" id="2.10.25.10">
    <property type="entry name" value="Laminin"/>
    <property type="match status" value="11"/>
</dbReference>
<evidence type="ECO:0000256" key="6">
    <source>
        <dbReference type="PROSITE-ProRule" id="PRU00076"/>
    </source>
</evidence>
<feature type="disulfide bond" evidence="6">
    <location>
        <begin position="843"/>
        <end position="852"/>
    </location>
</feature>
<feature type="transmembrane region" description="Helical" evidence="8">
    <location>
        <begin position="12"/>
        <end position="33"/>
    </location>
</feature>
<feature type="domain" description="EGF-like" evidence="10">
    <location>
        <begin position="219"/>
        <end position="255"/>
    </location>
</feature>
<evidence type="ECO:0000313" key="11">
    <source>
        <dbReference type="EMBL" id="CAH2265242.1"/>
    </source>
</evidence>
<keyword evidence="3" id="KW-0677">Repeat</keyword>
<evidence type="ECO:0000256" key="4">
    <source>
        <dbReference type="ARBA" id="ARBA00023157"/>
    </source>
</evidence>
<feature type="region of interest" description="Disordered" evidence="7">
    <location>
        <begin position="480"/>
        <end position="525"/>
    </location>
</feature>
<feature type="disulfide bond" evidence="6">
    <location>
        <begin position="284"/>
        <end position="293"/>
    </location>
</feature>
<dbReference type="FunFam" id="2.10.25.10:FF:000662">
    <property type="entry name" value="Eyes shut, isoform E"/>
    <property type="match status" value="1"/>
</dbReference>
<feature type="domain" description="EGF-like" evidence="10">
    <location>
        <begin position="257"/>
        <end position="294"/>
    </location>
</feature>
<dbReference type="PROSITE" id="PS00022">
    <property type="entry name" value="EGF_1"/>
    <property type="match status" value="12"/>
</dbReference>
<feature type="disulfide bond" evidence="6">
    <location>
        <begin position="89"/>
        <end position="98"/>
    </location>
</feature>
<dbReference type="SMART" id="SM00181">
    <property type="entry name" value="EGF"/>
    <property type="match status" value="13"/>
</dbReference>
<feature type="domain" description="EGF-like" evidence="10">
    <location>
        <begin position="817"/>
        <end position="853"/>
    </location>
</feature>
<evidence type="ECO:0000259" key="10">
    <source>
        <dbReference type="PROSITE" id="PS50026"/>
    </source>
</evidence>
<feature type="domain" description="EGF-like" evidence="10">
    <location>
        <begin position="567"/>
        <end position="603"/>
    </location>
</feature>
<dbReference type="Proteomes" id="UP000838756">
    <property type="component" value="Unassembled WGS sequence"/>
</dbReference>
<dbReference type="PROSITE" id="PS51257">
    <property type="entry name" value="PROKAR_LIPOPROTEIN"/>
    <property type="match status" value="1"/>
</dbReference>
<feature type="domain" description="EGF-like" evidence="10">
    <location>
        <begin position="139"/>
        <end position="179"/>
    </location>
</feature>
<name>A0A8S4SBL4_9NEOP</name>
<dbReference type="InterPro" id="IPR051022">
    <property type="entry name" value="Notch_Cell-Fate_Det"/>
</dbReference>
<dbReference type="InterPro" id="IPR000742">
    <property type="entry name" value="EGF"/>
</dbReference>
<feature type="domain" description="EGF-like" evidence="10">
    <location>
        <begin position="25"/>
        <end position="61"/>
    </location>
</feature>
<feature type="disulfide bond" evidence="6">
    <location>
        <begin position="593"/>
        <end position="602"/>
    </location>
</feature>
<dbReference type="EMBL" id="CAKXAJ010026279">
    <property type="protein sequence ID" value="CAH2265242.1"/>
    <property type="molecule type" value="Genomic_DNA"/>
</dbReference>
<dbReference type="Gene3D" id="2.60.120.200">
    <property type="match status" value="4"/>
</dbReference>
<feature type="domain" description="EGF-like" evidence="10">
    <location>
        <begin position="181"/>
        <end position="217"/>
    </location>
</feature>
<dbReference type="CDD" id="cd00110">
    <property type="entry name" value="LamG"/>
    <property type="match status" value="4"/>
</dbReference>
<feature type="domain" description="EGF-like" evidence="10">
    <location>
        <begin position="1083"/>
        <end position="1119"/>
    </location>
</feature>
<dbReference type="SMART" id="SM00282">
    <property type="entry name" value="LamG"/>
    <property type="match status" value="4"/>
</dbReference>
<comment type="caution">
    <text evidence="11">The sequence shown here is derived from an EMBL/GenBank/DDBJ whole genome shotgun (WGS) entry which is preliminary data.</text>
</comment>
<dbReference type="PROSITE" id="PS50025">
    <property type="entry name" value="LAM_G_DOMAIN"/>
    <property type="match status" value="4"/>
</dbReference>
<dbReference type="GO" id="GO:0009653">
    <property type="term" value="P:anatomical structure morphogenesis"/>
    <property type="evidence" value="ECO:0007669"/>
    <property type="project" value="UniProtKB-ARBA"/>
</dbReference>
<evidence type="ECO:0000259" key="9">
    <source>
        <dbReference type="PROSITE" id="PS50025"/>
    </source>
</evidence>
<dbReference type="InterPro" id="IPR001791">
    <property type="entry name" value="Laminin_G"/>
</dbReference>
<dbReference type="GO" id="GO:0045197">
    <property type="term" value="P:establishment or maintenance of epithelial cell apical/basal polarity"/>
    <property type="evidence" value="ECO:0007669"/>
    <property type="project" value="TreeGrafter"/>
</dbReference>
<evidence type="ECO:0000313" key="12">
    <source>
        <dbReference type="Proteomes" id="UP000838756"/>
    </source>
</evidence>
<dbReference type="PANTHER" id="PTHR24049:SF22">
    <property type="entry name" value="DROSOPHILA CRUMBS HOMOLOG"/>
    <property type="match status" value="1"/>
</dbReference>
<feature type="compositionally biased region" description="Low complexity" evidence="7">
    <location>
        <begin position="509"/>
        <end position="521"/>
    </location>
</feature>
<dbReference type="FunFam" id="2.10.25.10:FF:000123">
    <property type="entry name" value="Crumbs homolog 1 (Drosophila)"/>
    <property type="match status" value="1"/>
</dbReference>
<dbReference type="CDD" id="cd00054">
    <property type="entry name" value="EGF_CA"/>
    <property type="match status" value="8"/>
</dbReference>
<dbReference type="GO" id="GO:0048513">
    <property type="term" value="P:animal organ development"/>
    <property type="evidence" value="ECO:0007669"/>
    <property type="project" value="UniProtKB-ARBA"/>
</dbReference>
<dbReference type="PROSITE" id="PS01187">
    <property type="entry name" value="EGF_CA"/>
    <property type="match status" value="3"/>
</dbReference>
<evidence type="ECO:0000256" key="8">
    <source>
        <dbReference type="SAM" id="Phobius"/>
    </source>
</evidence>
<dbReference type="GO" id="GO:0030154">
    <property type="term" value="P:cell differentiation"/>
    <property type="evidence" value="ECO:0007669"/>
    <property type="project" value="UniProtKB-ARBA"/>
</dbReference>
<dbReference type="Pfam" id="PF02210">
    <property type="entry name" value="Laminin_G_2"/>
    <property type="match status" value="4"/>
</dbReference>
<dbReference type="GO" id="GO:0032991">
    <property type="term" value="C:protein-containing complex"/>
    <property type="evidence" value="ECO:0007669"/>
    <property type="project" value="TreeGrafter"/>
</dbReference>
<dbReference type="FunFam" id="2.10.25.10:FF:000472">
    <property type="entry name" value="Uncharacterized protein, isoform A"/>
    <property type="match status" value="1"/>
</dbReference>
<keyword evidence="8" id="KW-1133">Transmembrane helix</keyword>
<dbReference type="FunFam" id="2.10.25.10:FF:000710">
    <property type="entry name" value="Blast:Protein eyes shut"/>
    <property type="match status" value="1"/>
</dbReference>
<dbReference type="SUPFAM" id="SSF49899">
    <property type="entry name" value="Concanavalin A-like lectins/glucanases"/>
    <property type="match status" value="4"/>
</dbReference>
<dbReference type="InterPro" id="IPR018097">
    <property type="entry name" value="EGF_Ca-bd_CS"/>
</dbReference>
<dbReference type="SUPFAM" id="SSF57196">
    <property type="entry name" value="EGF/Laminin"/>
    <property type="match status" value="6"/>
</dbReference>
<evidence type="ECO:0000256" key="2">
    <source>
        <dbReference type="ARBA" id="ARBA00022729"/>
    </source>
</evidence>
<dbReference type="GO" id="GO:0003008">
    <property type="term" value="P:system process"/>
    <property type="evidence" value="ECO:0007669"/>
    <property type="project" value="UniProtKB-ARBA"/>
</dbReference>
<keyword evidence="5" id="KW-0325">Glycoprotein</keyword>
<feature type="disulfide bond" evidence="6">
    <location>
        <begin position="51"/>
        <end position="60"/>
    </location>
</feature>
<feature type="disulfide bond" evidence="6">
    <location>
        <begin position="245"/>
        <end position="254"/>
    </location>
</feature>
<keyword evidence="8" id="KW-0472">Membrane</keyword>
<proteinExistence type="predicted"/>
<feature type="disulfide bond" evidence="6">
    <location>
        <begin position="29"/>
        <end position="39"/>
    </location>
</feature>
<evidence type="ECO:0000256" key="5">
    <source>
        <dbReference type="ARBA" id="ARBA00023180"/>
    </source>
</evidence>
<dbReference type="InterPro" id="IPR000152">
    <property type="entry name" value="EGF-type_Asp/Asn_hydroxyl_site"/>
</dbReference>
<accession>A0A8S4SBL4</accession>
<protein>
    <submittedName>
        <fullName evidence="11">Jg19784 protein</fullName>
    </submittedName>
</protein>
<feature type="domain" description="EGF-like" evidence="10">
    <location>
        <begin position="63"/>
        <end position="99"/>
    </location>
</feature>
<evidence type="ECO:0000256" key="7">
    <source>
        <dbReference type="SAM" id="MobiDB-lite"/>
    </source>
</evidence>
<keyword evidence="2" id="KW-0732">Signal</keyword>
<feature type="disulfide bond" evidence="6">
    <location>
        <begin position="1071"/>
        <end position="1080"/>
    </location>
</feature>
<feature type="disulfide bond" evidence="6">
    <location>
        <begin position="127"/>
        <end position="136"/>
    </location>
</feature>
<keyword evidence="12" id="KW-1185">Reference proteome</keyword>
<organism evidence="11 12">
    <name type="scientific">Pararge aegeria aegeria</name>
    <dbReference type="NCBI Taxonomy" id="348720"/>
    <lineage>
        <taxon>Eukaryota</taxon>
        <taxon>Metazoa</taxon>
        <taxon>Ecdysozoa</taxon>
        <taxon>Arthropoda</taxon>
        <taxon>Hexapoda</taxon>
        <taxon>Insecta</taxon>
        <taxon>Pterygota</taxon>
        <taxon>Neoptera</taxon>
        <taxon>Endopterygota</taxon>
        <taxon>Lepidoptera</taxon>
        <taxon>Glossata</taxon>
        <taxon>Ditrysia</taxon>
        <taxon>Papilionoidea</taxon>
        <taxon>Nymphalidae</taxon>
        <taxon>Satyrinae</taxon>
        <taxon>Satyrini</taxon>
        <taxon>Parargina</taxon>
        <taxon>Pararge</taxon>
    </lineage>
</organism>
<dbReference type="FunFam" id="2.10.25.10:FF:000143">
    <property type="entry name" value="Protein crumbs 1"/>
    <property type="match status" value="1"/>
</dbReference>
<keyword evidence="1 6" id="KW-0245">EGF-like domain</keyword>
<dbReference type="GO" id="GO:0007157">
    <property type="term" value="P:heterophilic cell-cell adhesion via plasma membrane cell adhesion molecules"/>
    <property type="evidence" value="ECO:0007669"/>
    <property type="project" value="TreeGrafter"/>
</dbReference>
<feature type="disulfide bond" evidence="6">
    <location>
        <begin position="1109"/>
        <end position="1118"/>
    </location>
</feature>
<dbReference type="OrthoDB" id="283575at2759"/>
<dbReference type="InterPro" id="IPR013320">
    <property type="entry name" value="ConA-like_dom_sf"/>
</dbReference>
<feature type="disulfide bond" evidence="6">
    <location>
        <begin position="207"/>
        <end position="216"/>
    </location>
</feature>
<sequence>MSLEGHKRQMQCIWWMLVIVPVVSAGIACLANPCLHGICLDDLNSTYSCYCIDGYTGVQCQTNWDECWSGPCQNGGTCIDGVASYNCSCPEGFIGDSCETNYNECESNPCLNNGTCIDMTNEYVCHCIPGFSGEHCELDVAVCNSTEEVRCYNGGECIEGPGYKFYCKCLAGWEGTKCEEQIDECQSNPCRNGGICIDAHADYMCACTYGFTGKSCEVQIEFCDEDSCSNNALCVVEDGVRICYCVPDYHGERCELQYDECLLGPRCMNGGTCIDGVDNFTCSCPPRLTGTLCDCLILEDGTYECEYVSPTPSYNESLTTTLFTESIPIDTISTIDYTKYNTSSGFTTSITMVPGTMNFTNIADTTTEKFTGAVTTDTTVLITDSSMNATKPGTDRDLTTVKTESTVSEVQSTSLKIDSITEIVTEITRETLEVDSSKTEVTTECAGACLKVNVSTIDLPPPILTVTTTETITTSKDITELPAPTMPQDMTSVKTTKSENDTSSPRIMDTTPSTGTTTPRDVTTDKMFTDTPIDTTHSTDFVTFKASTTETTELTDVDATTQLLPTFQSECTNSFCNNHGTCINGLHGIRCHCAFNYGGRFCEQKTIITSAAFDGNSYISHHVKNSTSMSIGFNAKTLITDGQIMHVDIADGAYMKLYMESGLLKFEFSCGYQTMLLSELKTYVNKGYLMRIETRLDLYLEEKHCNGTLRLNDTVAMSGGQIANISSLDNSTVLSFGNTPNSNTTYSKPFVGCIKDLVVNGEKREIFDDAVDAAEVTECSSLSCLSSPCINGGTCSDNGESYKCACANGWMGDHCNQSVCDHNPCQSGGSCVRHPGSGFICQCPYGKHGIFCEYNVEITRPSLAPIATGKSSYVIYPLSSAAMNSDRFDLRLRFQTDDMDQISLLAFVGQSGRHDPRSQHLAVAFVKGYIMLTWNMGSGPRRIFTSRALGPRRGGHTVRVWRRGRTAGLLIDSRQNVTGNAPAHRSNMTLLPYIFIGGHPSDDFLDLPHDLPLHTGWRGCIWEIGGQAIGTGKAVGGRGVGQCGVAQCTAKSCNAPRGVCIHSPATYGCICNEGWFGATCASTQSPCDRSRNRCRGACVISLDDAQCDCPYGKTGLHCEQELMPIDLLFSGTRSYLKFYPRSISSVSLSFEAEIKPAKERGIVIFVQTPHFYTALSLQGGLLEYRWTDHLSGLTSLVRSGVVLSMSQWHSVKCGRYGNRLYVWVDGALSTEPMLAHAYPHTASEASIVLGGAQDLAVLPFDVMSGPPESYSGCFRSFHVNNILLPLEEQNIEEGQNVGACEGAACSGTNIGSSGLRCRRSACRTNECGSGRCYRGRCFCPAGRTGLQCEQHINITIPQFDGEAMMSLNRIVPGRSEQILNSAPSRPSYLAFNFTTADPNGLLFWINMGSDFLGLGLANGYLELTWSLHCNNSSKRKSEYFPLPPKLLSSLVQAGFMADSEWHSIVLTLVNNITLIVDGRSYIEEQCLSEKDYEDLDLYVGGVSNEDIIARKIFPQNFKGCIDKISTREHTFLINYTEVYSENVRSCQLFPTL</sequence>
<feature type="disulfide bond" evidence="6">
    <location>
        <begin position="169"/>
        <end position="178"/>
    </location>
</feature>
<dbReference type="PROSITE" id="PS50026">
    <property type="entry name" value="EGF_3"/>
    <property type="match status" value="12"/>
</dbReference>
<dbReference type="Pfam" id="PF00008">
    <property type="entry name" value="EGF"/>
    <property type="match status" value="6"/>
</dbReference>
<dbReference type="GO" id="GO:0005886">
    <property type="term" value="C:plasma membrane"/>
    <property type="evidence" value="ECO:0007669"/>
    <property type="project" value="TreeGrafter"/>
</dbReference>
<dbReference type="InterPro" id="IPR001881">
    <property type="entry name" value="EGF-like_Ca-bd_dom"/>
</dbReference>
<dbReference type="PRINTS" id="PR00010">
    <property type="entry name" value="EGFBLOOD"/>
</dbReference>
<dbReference type="SUPFAM" id="SSF57184">
    <property type="entry name" value="Growth factor receptor domain"/>
    <property type="match status" value="1"/>
</dbReference>
<evidence type="ECO:0000256" key="1">
    <source>
        <dbReference type="ARBA" id="ARBA00022536"/>
    </source>
</evidence>
<dbReference type="InterPro" id="IPR009030">
    <property type="entry name" value="Growth_fac_rcpt_cys_sf"/>
</dbReference>
<keyword evidence="4 6" id="KW-1015">Disulfide bond</keyword>
<feature type="compositionally biased region" description="Polar residues" evidence="7">
    <location>
        <begin position="488"/>
        <end position="505"/>
    </location>
</feature>
<gene>
    <name evidence="11" type="primary">jg19784</name>
    <name evidence="11" type="ORF">PAEG_LOCUS24871</name>
</gene>
<feature type="domain" description="EGF-like" evidence="10">
    <location>
        <begin position="1044"/>
        <end position="1081"/>
    </location>
</feature>
<feature type="domain" description="Laminin G" evidence="9">
    <location>
        <begin position="608"/>
        <end position="784"/>
    </location>
</feature>
<dbReference type="PROSITE" id="PS00010">
    <property type="entry name" value="ASX_HYDROXYL"/>
    <property type="match status" value="5"/>
</dbReference>
<evidence type="ECO:0000256" key="3">
    <source>
        <dbReference type="ARBA" id="ARBA00022737"/>
    </source>
</evidence>
<feature type="domain" description="Laminin G" evidence="9">
    <location>
        <begin position="1368"/>
        <end position="1546"/>
    </location>
</feature>
<feature type="domain" description="EGF-like" evidence="10">
    <location>
        <begin position="780"/>
        <end position="816"/>
    </location>
</feature>
<dbReference type="PROSITE" id="PS01186">
    <property type="entry name" value="EGF_2"/>
    <property type="match status" value="7"/>
</dbReference>
<dbReference type="GO" id="GO:0005509">
    <property type="term" value="F:calcium ion binding"/>
    <property type="evidence" value="ECO:0007669"/>
    <property type="project" value="InterPro"/>
</dbReference>
<dbReference type="SMART" id="SM00179">
    <property type="entry name" value="EGF_CA"/>
    <property type="match status" value="10"/>
</dbReference>
<reference evidence="11" key="1">
    <citation type="submission" date="2022-03" db="EMBL/GenBank/DDBJ databases">
        <authorList>
            <person name="Lindestad O."/>
        </authorList>
    </citation>
    <scope>NUCLEOTIDE SEQUENCE</scope>
</reference>
<feature type="domain" description="EGF-like" evidence="10">
    <location>
        <begin position="101"/>
        <end position="137"/>
    </location>
</feature>
<feature type="domain" description="Laminin G" evidence="9">
    <location>
        <begin position="863"/>
        <end position="1053"/>
    </location>
</feature>